<proteinExistence type="predicted"/>
<dbReference type="EMBL" id="CAFZ01000100">
    <property type="protein sequence ID" value="CCA70953.1"/>
    <property type="molecule type" value="Genomic_DNA"/>
</dbReference>
<feature type="transmembrane region" description="Helical" evidence="1">
    <location>
        <begin position="39"/>
        <end position="60"/>
    </location>
</feature>
<accession>G4TI00</accession>
<evidence type="ECO:0000313" key="2">
    <source>
        <dbReference type="EMBL" id="CCA70953.1"/>
    </source>
</evidence>
<dbReference type="AlphaFoldDB" id="G4TI00"/>
<reference evidence="2 3" key="1">
    <citation type="journal article" date="2011" name="PLoS Pathog.">
        <title>Endophytic Life Strategies Decoded by Genome and Transcriptome Analyses of the Mutualistic Root Symbiont Piriformospora indica.</title>
        <authorList>
            <person name="Zuccaro A."/>
            <person name="Lahrmann U."/>
            <person name="Guldener U."/>
            <person name="Langen G."/>
            <person name="Pfiffi S."/>
            <person name="Biedenkopf D."/>
            <person name="Wong P."/>
            <person name="Samans B."/>
            <person name="Grimm C."/>
            <person name="Basiewicz M."/>
            <person name="Murat C."/>
            <person name="Martin F."/>
            <person name="Kogel K.H."/>
        </authorList>
    </citation>
    <scope>NUCLEOTIDE SEQUENCE [LARGE SCALE GENOMIC DNA]</scope>
    <source>
        <strain evidence="2 3">DSM 11827</strain>
    </source>
</reference>
<keyword evidence="1" id="KW-1133">Transmembrane helix</keyword>
<keyword evidence="1" id="KW-0472">Membrane</keyword>
<gene>
    <name evidence="2" type="ORF">PIIN_04889</name>
</gene>
<keyword evidence="1" id="KW-0812">Transmembrane</keyword>
<dbReference type="InParanoid" id="G4TI00"/>
<keyword evidence="3" id="KW-1185">Reference proteome</keyword>
<sequence length="127" mass="14532">MPTHWFIPKLGQFRITESVDAYTRLRQLSFGHKSINTTYFWFGTTAFLASPYLPWLQLMATQRFGTITRLLDRCTCPSVPCAIRKVPALAREREIVVCKSGWDGNRPVIVGERVKRDECTYGCAENA</sequence>
<evidence type="ECO:0000256" key="1">
    <source>
        <dbReference type="SAM" id="Phobius"/>
    </source>
</evidence>
<dbReference type="Proteomes" id="UP000007148">
    <property type="component" value="Unassembled WGS sequence"/>
</dbReference>
<comment type="caution">
    <text evidence="2">The sequence shown here is derived from an EMBL/GenBank/DDBJ whole genome shotgun (WGS) entry which is preliminary data.</text>
</comment>
<dbReference type="HOGENOM" id="CLU_1971376_0_0_1"/>
<protein>
    <submittedName>
        <fullName evidence="2">Uncharacterized protein</fullName>
    </submittedName>
</protein>
<organism evidence="2 3">
    <name type="scientific">Serendipita indica (strain DSM 11827)</name>
    <name type="common">Root endophyte fungus</name>
    <name type="synonym">Piriformospora indica</name>
    <dbReference type="NCBI Taxonomy" id="1109443"/>
    <lineage>
        <taxon>Eukaryota</taxon>
        <taxon>Fungi</taxon>
        <taxon>Dikarya</taxon>
        <taxon>Basidiomycota</taxon>
        <taxon>Agaricomycotina</taxon>
        <taxon>Agaricomycetes</taxon>
        <taxon>Sebacinales</taxon>
        <taxon>Serendipitaceae</taxon>
        <taxon>Serendipita</taxon>
    </lineage>
</organism>
<name>G4TI00_SERID</name>
<evidence type="ECO:0000313" key="3">
    <source>
        <dbReference type="Proteomes" id="UP000007148"/>
    </source>
</evidence>